<gene>
    <name evidence="2" type="ORF">AVDCRST_MAG19-4540</name>
</gene>
<name>A0A6J4VQB3_9BACT</name>
<feature type="compositionally biased region" description="Basic and acidic residues" evidence="1">
    <location>
        <begin position="11"/>
        <end position="31"/>
    </location>
</feature>
<sequence length="31" mass="3648">GNDARLARAGARADHPWHRWHPGDRRRICSR</sequence>
<feature type="non-terminal residue" evidence="2">
    <location>
        <position position="31"/>
    </location>
</feature>
<feature type="region of interest" description="Disordered" evidence="1">
    <location>
        <begin position="1"/>
        <end position="31"/>
    </location>
</feature>
<organism evidence="2">
    <name type="scientific">uncultured Thermomicrobiales bacterium</name>
    <dbReference type="NCBI Taxonomy" id="1645740"/>
    <lineage>
        <taxon>Bacteria</taxon>
        <taxon>Pseudomonadati</taxon>
        <taxon>Thermomicrobiota</taxon>
        <taxon>Thermomicrobia</taxon>
        <taxon>Thermomicrobiales</taxon>
        <taxon>environmental samples</taxon>
    </lineage>
</organism>
<protein>
    <submittedName>
        <fullName evidence="2">Uncharacterized protein</fullName>
    </submittedName>
</protein>
<feature type="non-terminal residue" evidence="2">
    <location>
        <position position="1"/>
    </location>
</feature>
<evidence type="ECO:0000256" key="1">
    <source>
        <dbReference type="SAM" id="MobiDB-lite"/>
    </source>
</evidence>
<proteinExistence type="predicted"/>
<accession>A0A6J4VQB3</accession>
<dbReference type="EMBL" id="CADCWL010000251">
    <property type="protein sequence ID" value="CAA9585545.1"/>
    <property type="molecule type" value="Genomic_DNA"/>
</dbReference>
<evidence type="ECO:0000313" key="2">
    <source>
        <dbReference type="EMBL" id="CAA9585545.1"/>
    </source>
</evidence>
<reference evidence="2" key="1">
    <citation type="submission" date="2020-02" db="EMBL/GenBank/DDBJ databases">
        <authorList>
            <person name="Meier V. D."/>
        </authorList>
    </citation>
    <scope>NUCLEOTIDE SEQUENCE</scope>
    <source>
        <strain evidence="2">AVDCRST_MAG19</strain>
    </source>
</reference>
<dbReference type="AlphaFoldDB" id="A0A6J4VQB3"/>